<feature type="non-terminal residue" evidence="2">
    <location>
        <position position="1"/>
    </location>
</feature>
<organism evidence="2 3">
    <name type="scientific">Durusdinium trenchii</name>
    <dbReference type="NCBI Taxonomy" id="1381693"/>
    <lineage>
        <taxon>Eukaryota</taxon>
        <taxon>Sar</taxon>
        <taxon>Alveolata</taxon>
        <taxon>Dinophyceae</taxon>
        <taxon>Suessiales</taxon>
        <taxon>Symbiodiniaceae</taxon>
        <taxon>Durusdinium</taxon>
    </lineage>
</organism>
<dbReference type="Proteomes" id="UP001642464">
    <property type="component" value="Unassembled WGS sequence"/>
</dbReference>
<feature type="non-terminal residue" evidence="2">
    <location>
        <position position="762"/>
    </location>
</feature>
<reference evidence="2 3" key="1">
    <citation type="submission" date="2024-02" db="EMBL/GenBank/DDBJ databases">
        <authorList>
            <person name="Chen Y."/>
            <person name="Shah S."/>
            <person name="Dougan E. K."/>
            <person name="Thang M."/>
            <person name="Chan C."/>
        </authorList>
    </citation>
    <scope>NUCLEOTIDE SEQUENCE [LARGE SCALE GENOMIC DNA]</scope>
</reference>
<protein>
    <submittedName>
        <fullName evidence="2">Uncharacterized protein</fullName>
    </submittedName>
</protein>
<proteinExistence type="predicted"/>
<feature type="compositionally biased region" description="Low complexity" evidence="1">
    <location>
        <begin position="399"/>
        <end position="415"/>
    </location>
</feature>
<feature type="region of interest" description="Disordered" evidence="1">
    <location>
        <begin position="394"/>
        <end position="433"/>
    </location>
</feature>
<evidence type="ECO:0000313" key="2">
    <source>
        <dbReference type="EMBL" id="CAK9015195.1"/>
    </source>
</evidence>
<sequence length="762" mass="83687">AKRGLFELGYALKSMTDANQGIPPICASFDGGGGNHQCNAALLGVLPSGMMKDAPFFSDCRKIPLDLPMWPYSAIKFQGKYFISGCNDCNHVMKRYAFHLSSGTRMASMGSAICNLTPMIVGGLSVRALSAKDIQSDADMSRKMNSAHIPRDWRGLGCAPAHFINGLLTSAWTACEAFSFKESVANALMAFYVLLGQASEACRQHGKKWPLHFVPIQTLRNMCDLAGHLVLAAAHWPSDLPWSPKSRQESPIEGMFGRMKAGTRGSATLKDFLYGCHFDHLKQHRTSGDIEKDLQMWWQKIGMRLLKERGADFSSSTDEGEPEHCYGEDFDPIFEDAQLDGEDLADGEVDLSKSWRDGIGVMDNEPDEDCESLLQNLESRRHVVEEIQKISAIEDASKQSDSAQAAQLPTAAPQTMSSVSVAEQPHESETPQVRYGSFVSVQAAVAGDQRFVEGSKEYVGKNACIYRLEKLFPPLTTFVKKVRLAEGLLSKTQVEGNVRANENLHNILVSELHRARQFQKFTAARSSRMFGWMSAQETFLNSKDKGASKEDAEGSLLPSSVMRPICSDHQQVLLFQEKNDGGIITYELGVVFSVFRGSVSKAASTPRRLKVSVTLGINAPVDAVARVLVLKLEKIDDAGGNFAVSVISTPSLLVPSECVVCEVPFAEYGEKHGKMFFNFSEATMKKVRDIQDGKTTASEIFSVQTAKKSQVPKAHEPISYDGFDMGSFPKGPAGSKNIKLFLKRLPEVYGPLNLLNADGLFK</sequence>
<evidence type="ECO:0000256" key="1">
    <source>
        <dbReference type="SAM" id="MobiDB-lite"/>
    </source>
</evidence>
<accession>A0ABP0JL82</accession>
<keyword evidence="3" id="KW-1185">Reference proteome</keyword>
<name>A0ABP0JL82_9DINO</name>
<gene>
    <name evidence="2" type="ORF">SCF082_LOCUS12651</name>
</gene>
<comment type="caution">
    <text evidence="2">The sequence shown here is derived from an EMBL/GenBank/DDBJ whole genome shotgun (WGS) entry which is preliminary data.</text>
</comment>
<dbReference type="EMBL" id="CAXAMM010007741">
    <property type="protein sequence ID" value="CAK9015195.1"/>
    <property type="molecule type" value="Genomic_DNA"/>
</dbReference>
<evidence type="ECO:0000313" key="3">
    <source>
        <dbReference type="Proteomes" id="UP001642464"/>
    </source>
</evidence>